<dbReference type="GO" id="GO:0016757">
    <property type="term" value="F:glycosyltransferase activity"/>
    <property type="evidence" value="ECO:0007669"/>
    <property type="project" value="UniProtKB-KW"/>
</dbReference>
<dbReference type="EMBL" id="VSSQ01002529">
    <property type="protein sequence ID" value="MPM15970.1"/>
    <property type="molecule type" value="Genomic_DNA"/>
</dbReference>
<evidence type="ECO:0000256" key="5">
    <source>
        <dbReference type="ARBA" id="ARBA00023136"/>
    </source>
</evidence>
<feature type="transmembrane region" description="Helical" evidence="6">
    <location>
        <begin position="67"/>
        <end position="86"/>
    </location>
</feature>
<feature type="transmembrane region" description="Helical" evidence="6">
    <location>
        <begin position="375"/>
        <end position="396"/>
    </location>
</feature>
<dbReference type="PANTHER" id="PTHR30474">
    <property type="entry name" value="CELL CYCLE PROTEIN"/>
    <property type="match status" value="1"/>
</dbReference>
<feature type="transmembrane region" description="Helical" evidence="6">
    <location>
        <begin position="189"/>
        <end position="205"/>
    </location>
</feature>
<dbReference type="InterPro" id="IPR001182">
    <property type="entry name" value="FtsW/RodA"/>
</dbReference>
<keyword evidence="2 6" id="KW-0812">Transmembrane</keyword>
<sequence>MSRIRSLFQVTRIRDTFRVSNLREALGEFLQEGDVLLLVLCLIASGFGLILVYSATRYNPKMANLPLKQAASVVLGVICYIFFTFVDIEVLMEKWKWGVLFSILFILALRTPLGVAGESGNLNWLDIPGIPFNIQPAEIVKLFFVLLLAKQMTWLKNSGQGLGSFPSVAQLAGTLLATCGLIFVISGDAGMVVIYALIFVVMIWTGGVDKRWLIFAFLLLAAAVAAAVIFLPETKYWSDYRIMRFRVLFDHSLDVLGIGWHQTRSLLAIGSGQLTGEGFLHGTQTQSALSSALPGRQTDFIFAVCGEEFGLIGCIGLLLTLVAIIVRCFYDGICARSSFLSLVAVGFFGMLCSQVILNIGMCLYLAPVIGITLPFYSQGGSSVLTMYAAMGIVSGIRMRSLPSWLRDRGNL</sequence>
<dbReference type="GO" id="GO:0051301">
    <property type="term" value="P:cell division"/>
    <property type="evidence" value="ECO:0007669"/>
    <property type="project" value="InterPro"/>
</dbReference>
<name>A0A644XIC7_9ZZZZ</name>
<keyword evidence="4 6" id="KW-1133">Transmembrane helix</keyword>
<proteinExistence type="predicted"/>
<feature type="transmembrane region" description="Helical" evidence="6">
    <location>
        <begin position="129"/>
        <end position="149"/>
    </location>
</feature>
<comment type="caution">
    <text evidence="7">The sequence shown here is derived from an EMBL/GenBank/DDBJ whole genome shotgun (WGS) entry which is preliminary data.</text>
</comment>
<feature type="transmembrane region" description="Helical" evidence="6">
    <location>
        <begin position="309"/>
        <end position="330"/>
    </location>
</feature>
<dbReference type="GO" id="GO:0008360">
    <property type="term" value="P:regulation of cell shape"/>
    <property type="evidence" value="ECO:0007669"/>
    <property type="project" value="UniProtKB-KW"/>
</dbReference>
<evidence type="ECO:0000313" key="7">
    <source>
        <dbReference type="EMBL" id="MPM15970.1"/>
    </source>
</evidence>
<dbReference type="Pfam" id="PF01098">
    <property type="entry name" value="FTSW_RODA_SPOVE"/>
    <property type="match status" value="1"/>
</dbReference>
<accession>A0A644XIC7</accession>
<evidence type="ECO:0000256" key="4">
    <source>
        <dbReference type="ARBA" id="ARBA00022989"/>
    </source>
</evidence>
<keyword evidence="7" id="KW-0808">Transferase</keyword>
<keyword evidence="7" id="KW-0328">Glycosyltransferase</keyword>
<evidence type="ECO:0000256" key="3">
    <source>
        <dbReference type="ARBA" id="ARBA00022960"/>
    </source>
</evidence>
<keyword evidence="5 6" id="KW-0472">Membrane</keyword>
<protein>
    <submittedName>
        <fullName evidence="7">Putative peptidoglycan glycosyltransferase FtsW</fullName>
        <ecNumber evidence="7">2.4.1.129</ecNumber>
    </submittedName>
</protein>
<evidence type="ECO:0000256" key="6">
    <source>
        <dbReference type="SAM" id="Phobius"/>
    </source>
</evidence>
<organism evidence="7">
    <name type="scientific">bioreactor metagenome</name>
    <dbReference type="NCBI Taxonomy" id="1076179"/>
    <lineage>
        <taxon>unclassified sequences</taxon>
        <taxon>metagenomes</taxon>
        <taxon>ecological metagenomes</taxon>
    </lineage>
</organism>
<feature type="transmembrane region" description="Helical" evidence="6">
    <location>
        <begin position="35"/>
        <end position="55"/>
    </location>
</feature>
<dbReference type="EC" id="2.4.1.129" evidence="7"/>
<evidence type="ECO:0000256" key="1">
    <source>
        <dbReference type="ARBA" id="ARBA00004141"/>
    </source>
</evidence>
<feature type="transmembrane region" description="Helical" evidence="6">
    <location>
        <begin position="98"/>
        <end position="117"/>
    </location>
</feature>
<dbReference type="GO" id="GO:0032153">
    <property type="term" value="C:cell division site"/>
    <property type="evidence" value="ECO:0007669"/>
    <property type="project" value="TreeGrafter"/>
</dbReference>
<gene>
    <name evidence="7" type="primary">ftsW_27</name>
    <name evidence="7" type="ORF">SDC9_62344</name>
</gene>
<keyword evidence="3" id="KW-0133">Cell shape</keyword>
<dbReference type="AlphaFoldDB" id="A0A644XIC7"/>
<feature type="transmembrane region" description="Helical" evidence="6">
    <location>
        <begin position="212"/>
        <end position="231"/>
    </location>
</feature>
<dbReference type="GO" id="GO:0015648">
    <property type="term" value="F:lipid-linked peptidoglycan transporter activity"/>
    <property type="evidence" value="ECO:0007669"/>
    <property type="project" value="TreeGrafter"/>
</dbReference>
<feature type="transmembrane region" description="Helical" evidence="6">
    <location>
        <begin position="161"/>
        <end position="183"/>
    </location>
</feature>
<reference evidence="7" key="1">
    <citation type="submission" date="2019-08" db="EMBL/GenBank/DDBJ databases">
        <authorList>
            <person name="Kucharzyk K."/>
            <person name="Murdoch R.W."/>
            <person name="Higgins S."/>
            <person name="Loffler F."/>
        </authorList>
    </citation>
    <scope>NUCLEOTIDE SEQUENCE</scope>
</reference>
<dbReference type="GO" id="GO:0005886">
    <property type="term" value="C:plasma membrane"/>
    <property type="evidence" value="ECO:0007669"/>
    <property type="project" value="TreeGrafter"/>
</dbReference>
<evidence type="ECO:0000256" key="2">
    <source>
        <dbReference type="ARBA" id="ARBA00022692"/>
    </source>
</evidence>
<comment type="subcellular location">
    <subcellularLocation>
        <location evidence="1">Membrane</location>
        <topology evidence="1">Multi-pass membrane protein</topology>
    </subcellularLocation>
</comment>
<feature type="transmembrane region" description="Helical" evidence="6">
    <location>
        <begin position="342"/>
        <end position="369"/>
    </location>
</feature>